<name>V9V658_9PSED</name>
<dbReference type="PANTHER" id="PTHR43685:SF2">
    <property type="entry name" value="GLYCOSYLTRANSFERASE 2-LIKE DOMAIN-CONTAINING PROTEIN"/>
    <property type="match status" value="1"/>
</dbReference>
<dbReference type="Proteomes" id="UP000018660">
    <property type="component" value="Chromosome"/>
</dbReference>
<evidence type="ECO:0000313" key="4">
    <source>
        <dbReference type="Proteomes" id="UP000018660"/>
    </source>
</evidence>
<dbReference type="KEGG" id="pmot:X970_05060"/>
<dbReference type="PATRIC" id="fig|1435058.3.peg.1000"/>
<dbReference type="Gene3D" id="3.40.50.2000">
    <property type="entry name" value="Glycogen Phosphorylase B"/>
    <property type="match status" value="2"/>
</dbReference>
<dbReference type="InterPro" id="IPR050834">
    <property type="entry name" value="Glycosyltransf_2"/>
</dbReference>
<dbReference type="SUPFAM" id="SSF53756">
    <property type="entry name" value="UDP-Glycosyltransferase/glycogen phosphorylase"/>
    <property type="match status" value="1"/>
</dbReference>
<proteinExistence type="predicted"/>
<keyword evidence="1" id="KW-1003">Cell membrane</keyword>
<evidence type="ECO:0000259" key="2">
    <source>
        <dbReference type="Pfam" id="PF00535"/>
    </source>
</evidence>
<accession>V9V658</accession>
<dbReference type="Pfam" id="PF13692">
    <property type="entry name" value="Glyco_trans_1_4"/>
    <property type="match status" value="1"/>
</dbReference>
<dbReference type="InterPro" id="IPR029044">
    <property type="entry name" value="Nucleotide-diphossugar_trans"/>
</dbReference>
<evidence type="ECO:0000256" key="1">
    <source>
        <dbReference type="ARBA" id="ARBA00022519"/>
    </source>
</evidence>
<evidence type="ECO:0000313" key="3">
    <source>
        <dbReference type="EMBL" id="AHC91029.1"/>
    </source>
</evidence>
<dbReference type="SUPFAM" id="SSF53448">
    <property type="entry name" value="Nucleotide-diphospho-sugar transferases"/>
    <property type="match status" value="1"/>
</dbReference>
<dbReference type="InterPro" id="IPR001173">
    <property type="entry name" value="Glyco_trans_2-like"/>
</dbReference>
<dbReference type="HOGENOM" id="CLU_356270_0_0_6"/>
<sequence>MHNAKLGSDQVYKLLESFANGTIEEKRPTVSVVVPNYNCSAYLEQRLNSITNQTIKPNEIIILDDASTDDSLSTINKLISGISIPHKLIKNSKNSGSPFIQWEKGLQEAKYDVVWIAEADDFATPDFLEKLLEYFKDPDIVLAYSQTMTVDGSGNPIPGYFGKPLLADAMHESAPALAYTDSIDPAKWRKEYIEFGANEIINALGLQNTIPNASGTLVRRENALKAVKAALNYKNCGDWVYYIELAKQGDIAYNPAVLNYFRRHISSTTQSNPIQVIKEALKITQDLLKQKRLPLNSVLNNIFRRFLEYEWELRNAPGKVSMHSHPELTAIMADIRKRLNKLLKKARSILVLVPDAETGGGQTAAIRVANALAKNNNVYLVSARPFLDDNNLIKLISDDVMFLEGNLSSYSHLRYCDVLPGKYETDTSLNRVSVLGAMISWLNIESIFSNVWWADKLAYSIRKQFDLKWFIHMHGCYEFLASNPDCDPSFNKILPDIMRLVDGMFYLDPKNLKIFESSTLPRPPLYLSNNGVADIDSAANTVQLEKKPNEVLFCMCARGIPEKGWEQAIQATLRINQLPESQRGGRLARLVTIGSSEYLDNLLSEYTHKSDILALGLQDNPISIMSACDVGILPSYFISETQPNVVIEYMVSGLAVVATRHGGIPAMMAHNGLEAGLLVEMGDGTTLTNGLVLQMLELMKDADTLRSYQSQSKRIFREKFSIDTVAEKILKIITSPVKTALHV</sequence>
<dbReference type="CDD" id="cd03801">
    <property type="entry name" value="GT4_PimA-like"/>
    <property type="match status" value="1"/>
</dbReference>
<gene>
    <name evidence="3" type="ORF">X970_05060</name>
</gene>
<organism evidence="3 4">
    <name type="scientific">Pseudomonas monteilii SB3101</name>
    <dbReference type="NCBI Taxonomy" id="1435058"/>
    <lineage>
        <taxon>Bacteria</taxon>
        <taxon>Pseudomonadati</taxon>
        <taxon>Pseudomonadota</taxon>
        <taxon>Gammaproteobacteria</taxon>
        <taxon>Pseudomonadales</taxon>
        <taxon>Pseudomonadaceae</taxon>
        <taxon>Pseudomonas</taxon>
    </lineage>
</organism>
<dbReference type="PANTHER" id="PTHR43685">
    <property type="entry name" value="GLYCOSYLTRANSFERASE"/>
    <property type="match status" value="1"/>
</dbReference>
<keyword evidence="1" id="KW-0997">Cell inner membrane</keyword>
<dbReference type="Pfam" id="PF00535">
    <property type="entry name" value="Glycos_transf_2"/>
    <property type="match status" value="1"/>
</dbReference>
<keyword evidence="1" id="KW-0472">Membrane</keyword>
<dbReference type="EMBL" id="CP006979">
    <property type="protein sequence ID" value="AHC91029.1"/>
    <property type="molecule type" value="Genomic_DNA"/>
</dbReference>
<feature type="domain" description="Glycosyltransferase 2-like" evidence="2">
    <location>
        <begin position="31"/>
        <end position="156"/>
    </location>
</feature>
<protein>
    <recommendedName>
        <fullName evidence="2">Glycosyltransferase 2-like domain-containing protein</fullName>
    </recommendedName>
</protein>
<reference evidence="3 4" key="1">
    <citation type="submission" date="2013-12" db="EMBL/GenBank/DDBJ databases">
        <title>Complete Genomes of Pseudomonas monteilii SB3078 and SB3101, two Benzene, Toluene and Ethylbenzene Degrading Bacteria used for Bioaugmentation.</title>
        <authorList>
            <person name="Dueholm M.S."/>
            <person name="Albertsen M."/>
            <person name="D'Imperio S."/>
            <person name="Tale V.P."/>
            <person name="Lewis D."/>
            <person name="Nilsen P.H."/>
            <person name="Nielsen J.L."/>
        </authorList>
    </citation>
    <scope>NUCLEOTIDE SEQUENCE [LARGE SCALE GENOMIC DNA]</scope>
    <source>
        <strain evidence="3 4">SB3101</strain>
    </source>
</reference>
<dbReference type="AlphaFoldDB" id="V9V658"/>
<dbReference type="Gene3D" id="3.90.550.10">
    <property type="entry name" value="Spore Coat Polysaccharide Biosynthesis Protein SpsA, Chain A"/>
    <property type="match status" value="1"/>
</dbReference>